<feature type="signal peptide" evidence="1">
    <location>
        <begin position="1"/>
        <end position="18"/>
    </location>
</feature>
<protein>
    <submittedName>
        <fullName evidence="2">Uncharacterized protein</fullName>
    </submittedName>
</protein>
<sequence>MQFTILLSLLALTASIIAAPVPEAQLGTASNIVGIGCSAFEGQCGKVGEAAIDLVKDIGAQREKTVEQNGAVPVALTDTLAG</sequence>
<evidence type="ECO:0000313" key="2">
    <source>
        <dbReference type="EMBL" id="KAK6502411.1"/>
    </source>
</evidence>
<feature type="chain" id="PRO_5042874176" evidence="1">
    <location>
        <begin position="19"/>
        <end position="82"/>
    </location>
</feature>
<dbReference type="EMBL" id="JAVHJM010000011">
    <property type="protein sequence ID" value="KAK6502411.1"/>
    <property type="molecule type" value="Genomic_DNA"/>
</dbReference>
<name>A0AAN8NC23_9PEZI</name>
<organism evidence="2 3">
    <name type="scientific">Arthrobotrys conoides</name>
    <dbReference type="NCBI Taxonomy" id="74498"/>
    <lineage>
        <taxon>Eukaryota</taxon>
        <taxon>Fungi</taxon>
        <taxon>Dikarya</taxon>
        <taxon>Ascomycota</taxon>
        <taxon>Pezizomycotina</taxon>
        <taxon>Orbiliomycetes</taxon>
        <taxon>Orbiliales</taxon>
        <taxon>Orbiliaceae</taxon>
        <taxon>Arthrobotrys</taxon>
    </lineage>
</organism>
<evidence type="ECO:0000313" key="3">
    <source>
        <dbReference type="Proteomes" id="UP001307849"/>
    </source>
</evidence>
<comment type="caution">
    <text evidence="2">The sequence shown here is derived from an EMBL/GenBank/DDBJ whole genome shotgun (WGS) entry which is preliminary data.</text>
</comment>
<keyword evidence="3" id="KW-1185">Reference proteome</keyword>
<dbReference type="AlphaFoldDB" id="A0AAN8NC23"/>
<evidence type="ECO:0000256" key="1">
    <source>
        <dbReference type="SAM" id="SignalP"/>
    </source>
</evidence>
<dbReference type="Proteomes" id="UP001307849">
    <property type="component" value="Unassembled WGS sequence"/>
</dbReference>
<reference evidence="2 3" key="1">
    <citation type="submission" date="2019-10" db="EMBL/GenBank/DDBJ databases">
        <authorList>
            <person name="Palmer J.M."/>
        </authorList>
    </citation>
    <scope>NUCLEOTIDE SEQUENCE [LARGE SCALE GENOMIC DNA]</scope>
    <source>
        <strain evidence="2 3">TWF506</strain>
    </source>
</reference>
<proteinExistence type="predicted"/>
<accession>A0AAN8NC23</accession>
<keyword evidence="1" id="KW-0732">Signal</keyword>
<gene>
    <name evidence="2" type="ORF">TWF506_002992</name>
</gene>